<accession>Q6YZW9</accession>
<reference evidence="2" key="2">
    <citation type="submission" date="2002-07" db="EMBL/GenBank/DDBJ databases">
        <title>Oryza sativa nipponbare(GA3) genomic DNA, chromosome 8, BAC clone:OJ1003_A09.</title>
        <authorList>
            <person name="Sasaki T."/>
            <person name="Matsumoto T."/>
            <person name="Katayose Y."/>
        </authorList>
    </citation>
    <scope>NUCLEOTIDE SEQUENCE</scope>
</reference>
<organism evidence="2 3">
    <name type="scientific">Oryza sativa subsp. japonica</name>
    <name type="common">Rice</name>
    <dbReference type="NCBI Taxonomy" id="39947"/>
    <lineage>
        <taxon>Eukaryota</taxon>
        <taxon>Viridiplantae</taxon>
        <taxon>Streptophyta</taxon>
        <taxon>Embryophyta</taxon>
        <taxon>Tracheophyta</taxon>
        <taxon>Spermatophyta</taxon>
        <taxon>Magnoliopsida</taxon>
        <taxon>Liliopsida</taxon>
        <taxon>Poales</taxon>
        <taxon>Poaceae</taxon>
        <taxon>BOP clade</taxon>
        <taxon>Oryzoideae</taxon>
        <taxon>Oryzeae</taxon>
        <taxon>Oryzinae</taxon>
        <taxon>Oryza</taxon>
        <taxon>Oryza sativa</taxon>
    </lineage>
</organism>
<evidence type="ECO:0000313" key="1">
    <source>
        <dbReference type="EMBL" id="BAD09695.1"/>
    </source>
</evidence>
<evidence type="ECO:0000313" key="2">
    <source>
        <dbReference type="EMBL" id="BAD10430.1"/>
    </source>
</evidence>
<dbReference type="EMBL" id="AP004622">
    <property type="protein sequence ID" value="BAD09695.1"/>
    <property type="molecule type" value="Genomic_DNA"/>
</dbReference>
<dbReference type="AlphaFoldDB" id="Q6YZW9"/>
<proteinExistence type="predicted"/>
<reference evidence="1" key="1">
    <citation type="submission" date="2002-01" db="EMBL/GenBank/DDBJ databases">
        <title>Oryza sativa nipponbare(GA3) genomic DNA, chromosome 8, PAC clone:P0689E12.</title>
        <authorList>
            <person name="Sasaki T."/>
            <person name="Matsumoto T."/>
            <person name="Yamamoto K."/>
        </authorList>
    </citation>
    <scope>NUCLEOTIDE SEQUENCE</scope>
</reference>
<dbReference type="Proteomes" id="UP000000763">
    <property type="component" value="Chromosome 8"/>
</dbReference>
<sequence>MAAATKFLLPQPSMPWRTNEMPMGHIGTITLLLHPCLFGNFDEETFLTSWAVFSSAQSLDFG</sequence>
<gene>
    <name evidence="2" type="ORF">OJ1003_A09.1</name>
    <name evidence="1" type="ORF">P0689E12.25</name>
</gene>
<name>Q6YZW9_ORYSJ</name>
<protein>
    <submittedName>
        <fullName evidence="2">Uncharacterized protein</fullName>
    </submittedName>
</protein>
<dbReference type="EMBL" id="AP005509">
    <property type="protein sequence ID" value="BAD10430.1"/>
    <property type="molecule type" value="Genomic_DNA"/>
</dbReference>
<evidence type="ECO:0000313" key="3">
    <source>
        <dbReference type="Proteomes" id="UP000000763"/>
    </source>
</evidence>
<reference evidence="3" key="3">
    <citation type="journal article" date="2005" name="Nature">
        <title>The map-based sequence of the rice genome.</title>
        <authorList>
            <consortium name="International rice genome sequencing project (IRGSP)"/>
            <person name="Matsumoto T."/>
            <person name="Wu J."/>
            <person name="Kanamori H."/>
            <person name="Katayose Y."/>
            <person name="Fujisawa M."/>
            <person name="Namiki N."/>
            <person name="Mizuno H."/>
            <person name="Yamamoto K."/>
            <person name="Antonio B.A."/>
            <person name="Baba T."/>
            <person name="Sakata K."/>
            <person name="Nagamura Y."/>
            <person name="Aoki H."/>
            <person name="Arikawa K."/>
            <person name="Arita K."/>
            <person name="Bito T."/>
            <person name="Chiden Y."/>
            <person name="Fujitsuka N."/>
            <person name="Fukunaka R."/>
            <person name="Hamada M."/>
            <person name="Harada C."/>
            <person name="Hayashi A."/>
            <person name="Hijishita S."/>
            <person name="Honda M."/>
            <person name="Hosokawa S."/>
            <person name="Ichikawa Y."/>
            <person name="Idonuma A."/>
            <person name="Iijima M."/>
            <person name="Ikeda M."/>
            <person name="Ikeno M."/>
            <person name="Ito K."/>
            <person name="Ito S."/>
            <person name="Ito T."/>
            <person name="Ito Y."/>
            <person name="Ito Y."/>
            <person name="Iwabuchi A."/>
            <person name="Kamiya K."/>
            <person name="Karasawa W."/>
            <person name="Kurita K."/>
            <person name="Katagiri S."/>
            <person name="Kikuta A."/>
            <person name="Kobayashi H."/>
            <person name="Kobayashi N."/>
            <person name="Machita K."/>
            <person name="Maehara T."/>
            <person name="Masukawa M."/>
            <person name="Mizubayashi T."/>
            <person name="Mukai Y."/>
            <person name="Nagasaki H."/>
            <person name="Nagata Y."/>
            <person name="Naito S."/>
            <person name="Nakashima M."/>
            <person name="Nakama Y."/>
            <person name="Nakamichi Y."/>
            <person name="Nakamura M."/>
            <person name="Meguro A."/>
            <person name="Negishi M."/>
            <person name="Ohta I."/>
            <person name="Ohta T."/>
            <person name="Okamoto M."/>
            <person name="Ono N."/>
            <person name="Saji S."/>
            <person name="Sakaguchi M."/>
            <person name="Sakai K."/>
            <person name="Shibata M."/>
            <person name="Shimokawa T."/>
            <person name="Song J."/>
            <person name="Takazaki Y."/>
            <person name="Terasawa K."/>
            <person name="Tsugane M."/>
            <person name="Tsuji K."/>
            <person name="Ueda S."/>
            <person name="Waki K."/>
            <person name="Yamagata H."/>
            <person name="Yamamoto M."/>
            <person name="Yamamoto S."/>
            <person name="Yamane H."/>
            <person name="Yoshiki S."/>
            <person name="Yoshihara R."/>
            <person name="Yukawa K."/>
            <person name="Zhong H."/>
            <person name="Yano M."/>
            <person name="Yuan Q."/>
            <person name="Ouyang S."/>
            <person name="Liu J."/>
            <person name="Jones K.M."/>
            <person name="Gansberger K."/>
            <person name="Moffat K."/>
            <person name="Hill J."/>
            <person name="Bera J."/>
            <person name="Fadrosh D."/>
            <person name="Jin S."/>
            <person name="Johri S."/>
            <person name="Kim M."/>
            <person name="Overton L."/>
            <person name="Reardon M."/>
            <person name="Tsitrin T."/>
            <person name="Vuong H."/>
            <person name="Weaver B."/>
            <person name="Ciecko A."/>
            <person name="Tallon L."/>
            <person name="Jackson J."/>
            <person name="Pai G."/>
            <person name="Aken S.V."/>
            <person name="Utterback T."/>
            <person name="Reidmuller S."/>
            <person name="Feldblyum T."/>
            <person name="Hsiao J."/>
            <person name="Zismann V."/>
            <person name="Iobst S."/>
            <person name="de Vazeille A.R."/>
            <person name="Buell C.R."/>
            <person name="Ying K."/>
            <person name="Li Y."/>
            <person name="Lu T."/>
            <person name="Huang Y."/>
            <person name="Zhao Q."/>
            <person name="Feng Q."/>
            <person name="Zhang L."/>
            <person name="Zhu J."/>
            <person name="Weng Q."/>
            <person name="Mu J."/>
            <person name="Lu Y."/>
            <person name="Fan D."/>
            <person name="Liu Y."/>
            <person name="Guan J."/>
            <person name="Zhang Y."/>
            <person name="Yu S."/>
            <person name="Liu X."/>
            <person name="Zhang Y."/>
            <person name="Hong G."/>
            <person name="Han B."/>
            <person name="Choisne N."/>
            <person name="Demange N."/>
            <person name="Orjeda G."/>
            <person name="Samain S."/>
            <person name="Cattolico L."/>
            <person name="Pelletier E."/>
            <person name="Couloux A."/>
            <person name="Segurens B."/>
            <person name="Wincker P."/>
            <person name="D'Hont A."/>
            <person name="Scarpelli C."/>
            <person name="Weissenbach J."/>
            <person name="Salanoubat M."/>
            <person name="Quetier F."/>
            <person name="Yu Y."/>
            <person name="Kim H.R."/>
            <person name="Rambo T."/>
            <person name="Currie J."/>
            <person name="Collura K."/>
            <person name="Luo M."/>
            <person name="Yang T."/>
            <person name="Ammiraju J.S.S."/>
            <person name="Engler F."/>
            <person name="Soderlund C."/>
            <person name="Wing R.A."/>
            <person name="Palmer L.E."/>
            <person name="de la Bastide M."/>
            <person name="Spiegel L."/>
            <person name="Nascimento L."/>
            <person name="Zutavern T."/>
            <person name="O'Shaughnessy A."/>
            <person name="Dike S."/>
            <person name="Dedhia N."/>
            <person name="Preston R."/>
            <person name="Balija V."/>
            <person name="McCombie W.R."/>
            <person name="Chow T."/>
            <person name="Chen H."/>
            <person name="Chung M."/>
            <person name="Chen C."/>
            <person name="Shaw J."/>
            <person name="Wu H."/>
            <person name="Hsiao K."/>
            <person name="Chao Y."/>
            <person name="Chu M."/>
            <person name="Cheng C."/>
            <person name="Hour A."/>
            <person name="Lee P."/>
            <person name="Lin S."/>
            <person name="Lin Y."/>
            <person name="Liou J."/>
            <person name="Liu S."/>
            <person name="Hsing Y."/>
            <person name="Raghuvanshi S."/>
            <person name="Mohanty A."/>
            <person name="Bharti A.K."/>
            <person name="Gaur A."/>
            <person name="Gupta V."/>
            <person name="Kumar D."/>
            <person name="Ravi V."/>
            <person name="Vij S."/>
            <person name="Kapur A."/>
            <person name="Khurana P."/>
            <person name="Khurana P."/>
            <person name="Khurana J.P."/>
            <person name="Tyagi A.K."/>
            <person name="Gaikwad K."/>
            <person name="Singh A."/>
            <person name="Dalal V."/>
            <person name="Srivastava S."/>
            <person name="Dixit A."/>
            <person name="Pal A.K."/>
            <person name="Ghazi I.A."/>
            <person name="Yadav M."/>
            <person name="Pandit A."/>
            <person name="Bhargava A."/>
            <person name="Sureshbabu K."/>
            <person name="Batra K."/>
            <person name="Sharma T.R."/>
            <person name="Mohapatra T."/>
            <person name="Singh N.K."/>
            <person name="Messing J."/>
            <person name="Nelson A.B."/>
            <person name="Fuks G."/>
            <person name="Kavchok S."/>
            <person name="Keizer G."/>
            <person name="Linton E."/>
            <person name="Llaca V."/>
            <person name="Song R."/>
            <person name="Tanyolac B."/>
            <person name="Young S."/>
            <person name="Ho-Il K."/>
            <person name="Hahn J.H."/>
            <person name="Sangsakoo G."/>
            <person name="Vanavichit A."/>
            <person name="de Mattos Luiz.A.T."/>
            <person name="Zimmer P.D."/>
            <person name="Malone G."/>
            <person name="Dellagostin O."/>
            <person name="de Oliveira A.C."/>
            <person name="Bevan M."/>
            <person name="Bancroft I."/>
            <person name="Minx P."/>
            <person name="Cordum H."/>
            <person name="Wilson R."/>
            <person name="Cheng Z."/>
            <person name="Jin W."/>
            <person name="Jiang J."/>
            <person name="Leong S.A."/>
            <person name="Iwama H."/>
            <person name="Gojobori T."/>
            <person name="Itoh T."/>
            <person name="Niimura Y."/>
            <person name="Fujii Y."/>
            <person name="Habara T."/>
            <person name="Sakai H."/>
            <person name="Sato Y."/>
            <person name="Wilson G."/>
            <person name="Kumar K."/>
            <person name="McCouch S."/>
            <person name="Juretic N."/>
            <person name="Hoen D."/>
            <person name="Wright S."/>
            <person name="Bruskiewich R."/>
            <person name="Bureau T."/>
            <person name="Miyao A."/>
            <person name="Hirochika H."/>
            <person name="Nishikawa T."/>
            <person name="Kadowaki K."/>
            <person name="Sugiura M."/>
            <person name="Burr B."/>
            <person name="Sasaki T."/>
        </authorList>
    </citation>
    <scope>NUCLEOTIDE SEQUENCE [LARGE SCALE GENOMIC DNA]</scope>
    <source>
        <strain evidence="3">cv. Nipponbare</strain>
    </source>
</reference>
<reference evidence="3" key="4">
    <citation type="journal article" date="2008" name="Nucleic Acids Res.">
        <title>The rice annotation project database (RAP-DB): 2008 update.</title>
        <authorList>
            <consortium name="The rice annotation project (RAP)"/>
        </authorList>
    </citation>
    <scope>GENOME REANNOTATION</scope>
    <source>
        <strain evidence="3">cv. Nipponbare</strain>
    </source>
</reference>